<dbReference type="PANTHER" id="PTHR48475:SF2">
    <property type="entry name" value="RIBONUCLEASE H"/>
    <property type="match status" value="1"/>
</dbReference>
<dbReference type="InterPro" id="IPR002156">
    <property type="entry name" value="RNaseH_domain"/>
</dbReference>
<comment type="caution">
    <text evidence="3">The sequence shown here is derived from an EMBL/GenBank/DDBJ whole genome shotgun (WGS) entry which is preliminary data.</text>
</comment>
<feature type="domain" description="Integrase catalytic" evidence="2">
    <location>
        <begin position="395"/>
        <end position="571"/>
    </location>
</feature>
<protein>
    <submittedName>
        <fullName evidence="3">Reverse transcriptase domain-containing protein</fullName>
    </submittedName>
</protein>
<dbReference type="EMBL" id="BQNB010009048">
    <property type="protein sequence ID" value="GJS57991.1"/>
    <property type="molecule type" value="Genomic_DNA"/>
</dbReference>
<reference evidence="3" key="2">
    <citation type="submission" date="2022-01" db="EMBL/GenBank/DDBJ databases">
        <authorList>
            <person name="Yamashiro T."/>
            <person name="Shiraishi A."/>
            <person name="Satake H."/>
            <person name="Nakayama K."/>
        </authorList>
    </citation>
    <scope>NUCLEOTIDE SEQUENCE</scope>
</reference>
<dbReference type="SUPFAM" id="SSF56672">
    <property type="entry name" value="DNA/RNA polymerases"/>
    <property type="match status" value="1"/>
</dbReference>
<keyword evidence="1" id="KW-1133">Transmembrane helix</keyword>
<dbReference type="Pfam" id="PF17921">
    <property type="entry name" value="Integrase_H2C2"/>
    <property type="match status" value="1"/>
</dbReference>
<dbReference type="Gene3D" id="1.10.340.70">
    <property type="match status" value="1"/>
</dbReference>
<dbReference type="InterPro" id="IPR036397">
    <property type="entry name" value="RNaseH_sf"/>
</dbReference>
<dbReference type="SUPFAM" id="SSF53098">
    <property type="entry name" value="Ribonuclease H-like"/>
    <property type="match status" value="2"/>
</dbReference>
<feature type="transmembrane region" description="Helical" evidence="1">
    <location>
        <begin position="656"/>
        <end position="676"/>
    </location>
</feature>
<proteinExistence type="predicted"/>
<dbReference type="Proteomes" id="UP001151760">
    <property type="component" value="Unassembled WGS sequence"/>
</dbReference>
<dbReference type="PROSITE" id="PS50994">
    <property type="entry name" value="INTEGRASE"/>
    <property type="match status" value="1"/>
</dbReference>
<keyword evidence="4" id="KW-1185">Reference proteome</keyword>
<keyword evidence="1" id="KW-0472">Membrane</keyword>
<keyword evidence="3" id="KW-0808">Transferase</keyword>
<feature type="transmembrane region" description="Helical" evidence="1">
    <location>
        <begin position="683"/>
        <end position="701"/>
    </location>
</feature>
<dbReference type="InterPro" id="IPR001584">
    <property type="entry name" value="Integrase_cat-core"/>
</dbReference>
<accession>A0ABQ4WZ97</accession>
<dbReference type="PANTHER" id="PTHR48475">
    <property type="entry name" value="RIBONUCLEASE H"/>
    <property type="match status" value="1"/>
</dbReference>
<evidence type="ECO:0000259" key="2">
    <source>
        <dbReference type="PROSITE" id="PS50994"/>
    </source>
</evidence>
<keyword evidence="3" id="KW-0695">RNA-directed DNA polymerase</keyword>
<dbReference type="InterPro" id="IPR012337">
    <property type="entry name" value="RNaseH-like_sf"/>
</dbReference>
<dbReference type="Gene3D" id="3.30.420.10">
    <property type="entry name" value="Ribonuclease H-like superfamily/Ribonuclease H"/>
    <property type="match status" value="2"/>
</dbReference>
<dbReference type="Pfam" id="PF13456">
    <property type="entry name" value="RVT_3"/>
    <property type="match status" value="1"/>
</dbReference>
<organism evidence="3 4">
    <name type="scientific">Tanacetum coccineum</name>
    <dbReference type="NCBI Taxonomy" id="301880"/>
    <lineage>
        <taxon>Eukaryota</taxon>
        <taxon>Viridiplantae</taxon>
        <taxon>Streptophyta</taxon>
        <taxon>Embryophyta</taxon>
        <taxon>Tracheophyta</taxon>
        <taxon>Spermatophyta</taxon>
        <taxon>Magnoliopsida</taxon>
        <taxon>eudicotyledons</taxon>
        <taxon>Gunneridae</taxon>
        <taxon>Pentapetalae</taxon>
        <taxon>asterids</taxon>
        <taxon>campanulids</taxon>
        <taxon>Asterales</taxon>
        <taxon>Asteraceae</taxon>
        <taxon>Asteroideae</taxon>
        <taxon>Anthemideae</taxon>
        <taxon>Anthemidinae</taxon>
        <taxon>Tanacetum</taxon>
    </lineage>
</organism>
<dbReference type="InterPro" id="IPR041588">
    <property type="entry name" value="Integrase_H2C2"/>
</dbReference>
<reference evidence="3" key="1">
    <citation type="journal article" date="2022" name="Int. J. Mol. Sci.">
        <title>Draft Genome of Tanacetum Coccineum: Genomic Comparison of Closely Related Tanacetum-Family Plants.</title>
        <authorList>
            <person name="Yamashiro T."/>
            <person name="Shiraishi A."/>
            <person name="Nakayama K."/>
            <person name="Satake H."/>
        </authorList>
    </citation>
    <scope>NUCLEOTIDE SEQUENCE</scope>
</reference>
<dbReference type="InterPro" id="IPR043502">
    <property type="entry name" value="DNA/RNA_pol_sf"/>
</dbReference>
<dbReference type="CDD" id="cd09279">
    <property type="entry name" value="RNase_HI_like"/>
    <property type="match status" value="1"/>
</dbReference>
<dbReference type="GO" id="GO:0003964">
    <property type="term" value="F:RNA-directed DNA polymerase activity"/>
    <property type="evidence" value="ECO:0007669"/>
    <property type="project" value="UniProtKB-KW"/>
</dbReference>
<evidence type="ECO:0000313" key="3">
    <source>
        <dbReference type="EMBL" id="GJS57991.1"/>
    </source>
</evidence>
<dbReference type="Pfam" id="PF00665">
    <property type="entry name" value="rve"/>
    <property type="match status" value="1"/>
</dbReference>
<evidence type="ECO:0000313" key="4">
    <source>
        <dbReference type="Proteomes" id="UP001151760"/>
    </source>
</evidence>
<sequence>MTKKDEEKTAFHTKEGVFCYMILPLVLECGGEISEVVDYAFKEQIRWTEAAEAAFLEMKKMVYELPTLTTLKKGKTLMMYLAASNEEANAVLLTERDGSPSSRGQTVKEVFPSSPNQGAYGITYVPRVAVKGQVLADTSTKINATPEVASTPRMEDILESSNARKNLTPGPRACRLYADGASNNGGSGVGLILIAPDDMEYSYAFRLNFSNSNNDAEYEALLAGLRIATEMQVKDIHAFVDSKLVASQVEGSYEAKAENRKADALSKLAAVQFDHLSKEVLVEVLNERSIEVQEVNMVVEEEGPTWMTPIRNYLEKGILPEDLVDARTLMEKIRNYTMEMEMHDGPRQVVAKAMNLGYYWPSMHRDARELIRACDDCQAHASLPRLPKADMISVTSAWPFIKWGMDIVGPLPKNPGRVKYLIVETDYFTKWIEAKPLATITGKQVVNFTWDNIVCRFGIPTTIITENGTQFVNDPFKKWAEKLMIQLISTSAHRTMKKTSNGETPFSLTYGTEAVIPTEIGMPTHRTSNLNEKTNDQELRLNLDLLEERREIAAIREARYKQHVEKYYNKKVRHVQFQVGEFVLRKNEASRAVNTGKLGPTWEGPYKVIHAFQSGAYKLSNMEGEEIPRTWHACNLRRHMGLEVGSIRRIQGLDTAYWGFLGVGTTLDIFQNIIFIPYFQYGVLVFSGYGVLSFIPLWSLVSAGTDTPYLP</sequence>
<name>A0ABQ4WZ97_9ASTR</name>
<keyword evidence="1" id="KW-0812">Transmembrane</keyword>
<evidence type="ECO:0000256" key="1">
    <source>
        <dbReference type="SAM" id="Phobius"/>
    </source>
</evidence>
<gene>
    <name evidence="3" type="ORF">Tco_0652775</name>
</gene>
<keyword evidence="3" id="KW-0548">Nucleotidyltransferase</keyword>